<evidence type="ECO:0000313" key="2">
    <source>
        <dbReference type="Proteomes" id="UP000789342"/>
    </source>
</evidence>
<evidence type="ECO:0000313" key="1">
    <source>
        <dbReference type="EMBL" id="CAG8793743.1"/>
    </source>
</evidence>
<sequence length="160" mass="18630">LSDSQDRCRSAFLERCLKASSSELDEFFNELSQFLNNSCDDYLPKLQTFTSYLYDEYSRTIRRLYLTSHFINFISMLITSVVIKNIGNSDNQKFVKFLDDCVKLLWRAQNDRATFLINNKRNNILSRTMSRLFDAILDADGVFGVLVSETLGRHCIKRVL</sequence>
<name>A0A9N9JSB7_9GLOM</name>
<proteinExistence type="predicted"/>
<dbReference type="OrthoDB" id="2397394at2759"/>
<keyword evidence="2" id="KW-1185">Reference proteome</keyword>
<gene>
    <name evidence="1" type="ORF">AMORRO_LOCUS18369</name>
</gene>
<accession>A0A9N9JSB7</accession>
<protein>
    <submittedName>
        <fullName evidence="1">5997_t:CDS:1</fullName>
    </submittedName>
</protein>
<organism evidence="1 2">
    <name type="scientific">Acaulospora morrowiae</name>
    <dbReference type="NCBI Taxonomy" id="94023"/>
    <lineage>
        <taxon>Eukaryota</taxon>
        <taxon>Fungi</taxon>
        <taxon>Fungi incertae sedis</taxon>
        <taxon>Mucoromycota</taxon>
        <taxon>Glomeromycotina</taxon>
        <taxon>Glomeromycetes</taxon>
        <taxon>Diversisporales</taxon>
        <taxon>Acaulosporaceae</taxon>
        <taxon>Acaulospora</taxon>
    </lineage>
</organism>
<dbReference type="AlphaFoldDB" id="A0A9N9JSB7"/>
<feature type="non-terminal residue" evidence="1">
    <location>
        <position position="160"/>
    </location>
</feature>
<comment type="caution">
    <text evidence="1">The sequence shown here is derived from an EMBL/GenBank/DDBJ whole genome shotgun (WGS) entry which is preliminary data.</text>
</comment>
<reference evidence="1" key="1">
    <citation type="submission" date="2021-06" db="EMBL/GenBank/DDBJ databases">
        <authorList>
            <person name="Kallberg Y."/>
            <person name="Tangrot J."/>
            <person name="Rosling A."/>
        </authorList>
    </citation>
    <scope>NUCLEOTIDE SEQUENCE</scope>
    <source>
        <strain evidence="1">CL551</strain>
    </source>
</reference>
<feature type="non-terminal residue" evidence="1">
    <location>
        <position position="1"/>
    </location>
</feature>
<dbReference type="Proteomes" id="UP000789342">
    <property type="component" value="Unassembled WGS sequence"/>
</dbReference>
<dbReference type="EMBL" id="CAJVPV010064254">
    <property type="protein sequence ID" value="CAG8793743.1"/>
    <property type="molecule type" value="Genomic_DNA"/>
</dbReference>